<comment type="caution">
    <text evidence="2">The sequence shown here is derived from an EMBL/GenBank/DDBJ whole genome shotgun (WGS) entry which is preliminary data.</text>
</comment>
<reference evidence="2" key="1">
    <citation type="submission" date="2023-03" db="EMBL/GenBank/DDBJ databases">
        <title>Massive genome expansion in bonnet fungi (Mycena s.s.) driven by repeated elements and novel gene families across ecological guilds.</title>
        <authorList>
            <consortium name="Lawrence Berkeley National Laboratory"/>
            <person name="Harder C.B."/>
            <person name="Miyauchi S."/>
            <person name="Viragh M."/>
            <person name="Kuo A."/>
            <person name="Thoen E."/>
            <person name="Andreopoulos B."/>
            <person name="Lu D."/>
            <person name="Skrede I."/>
            <person name="Drula E."/>
            <person name="Henrissat B."/>
            <person name="Morin E."/>
            <person name="Kohler A."/>
            <person name="Barry K."/>
            <person name="LaButti K."/>
            <person name="Morin E."/>
            <person name="Salamov A."/>
            <person name="Lipzen A."/>
            <person name="Mereny Z."/>
            <person name="Hegedus B."/>
            <person name="Baldrian P."/>
            <person name="Stursova M."/>
            <person name="Weitz H."/>
            <person name="Taylor A."/>
            <person name="Grigoriev I.V."/>
            <person name="Nagy L.G."/>
            <person name="Martin F."/>
            <person name="Kauserud H."/>
        </authorList>
    </citation>
    <scope>NUCLEOTIDE SEQUENCE</scope>
    <source>
        <strain evidence="2">CBHHK002</strain>
    </source>
</reference>
<feature type="compositionally biased region" description="Acidic residues" evidence="1">
    <location>
        <begin position="128"/>
        <end position="141"/>
    </location>
</feature>
<feature type="compositionally biased region" description="Polar residues" evidence="1">
    <location>
        <begin position="114"/>
        <end position="125"/>
    </location>
</feature>
<name>A0AAD7A8C6_9AGAR</name>
<feature type="region of interest" description="Disordered" evidence="1">
    <location>
        <begin position="265"/>
        <end position="287"/>
    </location>
</feature>
<feature type="region of interest" description="Disordered" evidence="1">
    <location>
        <begin position="114"/>
        <end position="146"/>
    </location>
</feature>
<evidence type="ECO:0000313" key="2">
    <source>
        <dbReference type="EMBL" id="KAJ7351963.1"/>
    </source>
</evidence>
<gene>
    <name evidence="2" type="ORF">DFH08DRAFT_934530</name>
</gene>
<keyword evidence="3" id="KW-1185">Reference proteome</keyword>
<accession>A0AAD7A8C6</accession>
<proteinExistence type="predicted"/>
<feature type="compositionally biased region" description="Basic and acidic residues" evidence="1">
    <location>
        <begin position="7"/>
        <end position="17"/>
    </location>
</feature>
<organism evidence="2 3">
    <name type="scientific">Mycena albidolilacea</name>
    <dbReference type="NCBI Taxonomy" id="1033008"/>
    <lineage>
        <taxon>Eukaryota</taxon>
        <taxon>Fungi</taxon>
        <taxon>Dikarya</taxon>
        <taxon>Basidiomycota</taxon>
        <taxon>Agaricomycotina</taxon>
        <taxon>Agaricomycetes</taxon>
        <taxon>Agaricomycetidae</taxon>
        <taxon>Agaricales</taxon>
        <taxon>Marasmiineae</taxon>
        <taxon>Mycenaceae</taxon>
        <taxon>Mycena</taxon>
    </lineage>
</organism>
<dbReference type="Proteomes" id="UP001218218">
    <property type="component" value="Unassembled WGS sequence"/>
</dbReference>
<sequence>MWPPEENGSRQRLEHSARKNRKSQAAGGQYYHLLSCPPRVPIPPPRHTDDLARLPVGTHAPYRILSLRRHFLLYRHHFNLYRVYSASPIPSSSKFGILRAAIGPQAVTMHILQHSRTTVSQSPRSQSEDPEERQEQSEGDVDAFLNDADKIPGKDSRIIRRANGREKALAPQELDAQALATGLGIGLALAQPFVDLDEYIKPRRDDPSLSRRGCLIKSCLSVLEYLAAWCHSLRWHTIAVRVLHRAPIPYVAGYLSSYVSPQLQERQSREVPESSTGRLRKSARPSKSRSRVYMPLCAYEYCSGLCKSVSCRKPGAGYGCNAGYIQALRADTGTLRANTAVRTRAAAA</sequence>
<evidence type="ECO:0000313" key="3">
    <source>
        <dbReference type="Proteomes" id="UP001218218"/>
    </source>
</evidence>
<feature type="compositionally biased region" description="Basic residues" evidence="1">
    <location>
        <begin position="278"/>
        <end position="287"/>
    </location>
</feature>
<feature type="region of interest" description="Disordered" evidence="1">
    <location>
        <begin position="1"/>
        <end position="24"/>
    </location>
</feature>
<evidence type="ECO:0000256" key="1">
    <source>
        <dbReference type="SAM" id="MobiDB-lite"/>
    </source>
</evidence>
<dbReference type="AlphaFoldDB" id="A0AAD7A8C6"/>
<dbReference type="EMBL" id="JARIHO010000012">
    <property type="protein sequence ID" value="KAJ7351963.1"/>
    <property type="molecule type" value="Genomic_DNA"/>
</dbReference>
<protein>
    <submittedName>
        <fullName evidence="2">Uncharacterized protein</fullName>
    </submittedName>
</protein>